<sequence length="446" mass="48194">MFWTDRPDVPAPRDPVTGSSADLVVVGGGFTGLWTAVLAKQQDPSADVVLLEGRHVGYGASGRNGGFLSDSLTHGHAHGRSRWPDEMPTLVELGRRNVAEIASTLAAHDIDADLRLVGKTTVAVSPYQLDYLGSLAEADPRAVVLDADAMRADVDSPTYLGGVRLPGAGGLVDPGRLVFGLARLADSLGVRRFDTSPVTGLAPGGAGVEVRTPTGTVRAGRVALATNAYPAPLKRVRPFVLPVYDHVLVTEPLTDAQWASLGWVERQGLTDAGNRFHYYRPTADGRILWGGFDALYHFGGRVRASYEQRPATHRRLATHFFATFPQLEGVRFTHRWGGVIDSTSRFTPMFGTASRGRIAYALGYTGLGVASARFGAAVMLDLLAGRESDATRLAMVRRRPVPFPPEPLRWPVVQLTRGELIRSDARGGRRGPWLRLLDRFGVGFDS</sequence>
<dbReference type="PANTHER" id="PTHR13847:SF281">
    <property type="entry name" value="FAD DEPENDENT OXIDOREDUCTASE DOMAIN-CONTAINING PROTEIN"/>
    <property type="match status" value="1"/>
</dbReference>
<evidence type="ECO:0000313" key="3">
    <source>
        <dbReference type="Proteomes" id="UP001500967"/>
    </source>
</evidence>
<comment type="caution">
    <text evidence="2">The sequence shown here is derived from an EMBL/GenBank/DDBJ whole genome shotgun (WGS) entry which is preliminary data.</text>
</comment>
<dbReference type="Gene3D" id="3.30.9.10">
    <property type="entry name" value="D-Amino Acid Oxidase, subunit A, domain 2"/>
    <property type="match status" value="1"/>
</dbReference>
<protein>
    <submittedName>
        <fullName evidence="2">FAD-dependent oxidoreductase</fullName>
    </submittedName>
</protein>
<evidence type="ECO:0000259" key="1">
    <source>
        <dbReference type="Pfam" id="PF01266"/>
    </source>
</evidence>
<evidence type="ECO:0000313" key="2">
    <source>
        <dbReference type="EMBL" id="GAA0281809.1"/>
    </source>
</evidence>
<name>A0ABN0V9K0_9ACTN</name>
<dbReference type="InterPro" id="IPR036188">
    <property type="entry name" value="FAD/NAD-bd_sf"/>
</dbReference>
<proteinExistence type="predicted"/>
<dbReference type="PANTHER" id="PTHR13847">
    <property type="entry name" value="SARCOSINE DEHYDROGENASE-RELATED"/>
    <property type="match status" value="1"/>
</dbReference>
<organism evidence="2 3">
    <name type="scientific">Cryptosporangium japonicum</name>
    <dbReference type="NCBI Taxonomy" id="80872"/>
    <lineage>
        <taxon>Bacteria</taxon>
        <taxon>Bacillati</taxon>
        <taxon>Actinomycetota</taxon>
        <taxon>Actinomycetes</taxon>
        <taxon>Cryptosporangiales</taxon>
        <taxon>Cryptosporangiaceae</taxon>
        <taxon>Cryptosporangium</taxon>
    </lineage>
</organism>
<accession>A0ABN0V9K0</accession>
<reference evidence="2 3" key="1">
    <citation type="journal article" date="2019" name="Int. J. Syst. Evol. Microbiol.">
        <title>The Global Catalogue of Microorganisms (GCM) 10K type strain sequencing project: providing services to taxonomists for standard genome sequencing and annotation.</title>
        <authorList>
            <consortium name="The Broad Institute Genomics Platform"/>
            <consortium name="The Broad Institute Genome Sequencing Center for Infectious Disease"/>
            <person name="Wu L."/>
            <person name="Ma J."/>
        </authorList>
    </citation>
    <scope>NUCLEOTIDE SEQUENCE [LARGE SCALE GENOMIC DNA]</scope>
    <source>
        <strain evidence="2 3">JCM 10425</strain>
    </source>
</reference>
<keyword evidence="3" id="KW-1185">Reference proteome</keyword>
<dbReference type="Pfam" id="PF01266">
    <property type="entry name" value="DAO"/>
    <property type="match status" value="1"/>
</dbReference>
<gene>
    <name evidence="2" type="ORF">GCM10009539_82130</name>
</gene>
<dbReference type="SUPFAM" id="SSF51905">
    <property type="entry name" value="FAD/NAD(P)-binding domain"/>
    <property type="match status" value="1"/>
</dbReference>
<feature type="domain" description="FAD dependent oxidoreductase" evidence="1">
    <location>
        <begin position="22"/>
        <end position="379"/>
    </location>
</feature>
<dbReference type="Gene3D" id="3.50.50.60">
    <property type="entry name" value="FAD/NAD(P)-binding domain"/>
    <property type="match status" value="1"/>
</dbReference>
<dbReference type="InterPro" id="IPR006076">
    <property type="entry name" value="FAD-dep_OxRdtase"/>
</dbReference>
<dbReference type="Proteomes" id="UP001500967">
    <property type="component" value="Unassembled WGS sequence"/>
</dbReference>
<dbReference type="EMBL" id="BAAAGX010000046">
    <property type="protein sequence ID" value="GAA0281809.1"/>
    <property type="molecule type" value="Genomic_DNA"/>
</dbReference>